<proteinExistence type="predicted"/>
<protein>
    <submittedName>
        <fullName evidence="2">Uncharacterized protein</fullName>
    </submittedName>
</protein>
<keyword evidence="1" id="KW-1133">Transmembrane helix</keyword>
<evidence type="ECO:0000313" key="3">
    <source>
        <dbReference type="Proteomes" id="UP000230423"/>
    </source>
</evidence>
<accession>A0A2G9U8N9</accession>
<gene>
    <name evidence="2" type="ORF">TELCIR_11633</name>
</gene>
<keyword evidence="1" id="KW-0812">Transmembrane</keyword>
<feature type="non-terminal residue" evidence="2">
    <location>
        <position position="1"/>
    </location>
</feature>
<dbReference type="EMBL" id="KZ348122">
    <property type="protein sequence ID" value="PIO66647.1"/>
    <property type="molecule type" value="Genomic_DNA"/>
</dbReference>
<dbReference type="AlphaFoldDB" id="A0A2G9U8N9"/>
<dbReference type="Proteomes" id="UP000230423">
    <property type="component" value="Unassembled WGS sequence"/>
</dbReference>
<organism evidence="2 3">
    <name type="scientific">Teladorsagia circumcincta</name>
    <name type="common">Brown stomach worm</name>
    <name type="synonym">Ostertagia circumcincta</name>
    <dbReference type="NCBI Taxonomy" id="45464"/>
    <lineage>
        <taxon>Eukaryota</taxon>
        <taxon>Metazoa</taxon>
        <taxon>Ecdysozoa</taxon>
        <taxon>Nematoda</taxon>
        <taxon>Chromadorea</taxon>
        <taxon>Rhabditida</taxon>
        <taxon>Rhabditina</taxon>
        <taxon>Rhabditomorpha</taxon>
        <taxon>Strongyloidea</taxon>
        <taxon>Trichostrongylidae</taxon>
        <taxon>Teladorsagia</taxon>
    </lineage>
</organism>
<feature type="transmembrane region" description="Helical" evidence="1">
    <location>
        <begin position="29"/>
        <end position="49"/>
    </location>
</feature>
<reference evidence="2 3" key="1">
    <citation type="submission" date="2015-09" db="EMBL/GenBank/DDBJ databases">
        <title>Draft genome of the parasitic nematode Teladorsagia circumcincta isolate WARC Sus (inbred).</title>
        <authorList>
            <person name="Mitreva M."/>
        </authorList>
    </citation>
    <scope>NUCLEOTIDE SEQUENCE [LARGE SCALE GENOMIC DNA]</scope>
    <source>
        <strain evidence="2 3">S</strain>
    </source>
</reference>
<evidence type="ECO:0000256" key="1">
    <source>
        <dbReference type="SAM" id="Phobius"/>
    </source>
</evidence>
<keyword evidence="3" id="KW-1185">Reference proteome</keyword>
<name>A0A2G9U8N9_TELCI</name>
<evidence type="ECO:0000313" key="2">
    <source>
        <dbReference type="EMBL" id="PIO66647.1"/>
    </source>
</evidence>
<sequence length="111" mass="12340">LKKLEGGDSDASSIRRWIHSNTLLDLLDYALLPLVGLCSWCIAIICCHLTQARNCHLNLCSRSILSNLKGSYCDNRPSGMSQCGYQPSMFTIYSTSPGLRHIENPMDMNSC</sequence>
<keyword evidence="1" id="KW-0472">Membrane</keyword>